<dbReference type="CDD" id="cd00377">
    <property type="entry name" value="ICL_PEPM"/>
    <property type="match status" value="1"/>
</dbReference>
<dbReference type="PANTHER" id="PTHR42905">
    <property type="entry name" value="PHOSPHOENOLPYRUVATE CARBOXYLASE"/>
    <property type="match status" value="1"/>
</dbReference>
<dbReference type="Gene3D" id="3.20.20.60">
    <property type="entry name" value="Phosphoenolpyruvate-binding domains"/>
    <property type="match status" value="1"/>
</dbReference>
<keyword evidence="2" id="KW-1185">Reference proteome</keyword>
<dbReference type="RefSeq" id="WP_377212437.1">
    <property type="nucleotide sequence ID" value="NZ_JBHTJV010000009.1"/>
</dbReference>
<protein>
    <submittedName>
        <fullName evidence="1">Isocitrate lyase/phosphoenolpyruvate mutase family protein</fullName>
    </submittedName>
</protein>
<gene>
    <name evidence="1" type="ORF">ACFQ14_09185</name>
</gene>
<dbReference type="SUPFAM" id="SSF51621">
    <property type="entry name" value="Phosphoenolpyruvate/pyruvate domain"/>
    <property type="match status" value="1"/>
</dbReference>
<dbReference type="InterPro" id="IPR039556">
    <property type="entry name" value="ICL/PEPM"/>
</dbReference>
<dbReference type="InterPro" id="IPR015813">
    <property type="entry name" value="Pyrv/PenolPyrv_kinase-like_dom"/>
</dbReference>
<sequence length="277" mass="29055">MTDQAEKARDFREMHTPGDPFVLPNAYDVGSAKMLAALGADAIATTSAGFAFTVGEPDGCKVTRDQMLDHCEDVCRAVSLPVSADLENGYADDPAGVAEMIELAAEVGLVGCTLEDTTMETAKPSYDFDIAVARMEAAVEAAEALPFEFTVCARADGVMIGSYDLDEAIRRIQAYEEVGAHCVYIPMPASMEDLKLICASVGVPVNALCAGPFVKYSKVDFAKAGAARISVGSALSRVTHKIVHDIGKAMIENGDFSALALGMSGTQVDALLAKGSA</sequence>
<reference evidence="2" key="1">
    <citation type="journal article" date="2019" name="Int. J. Syst. Evol. Microbiol.">
        <title>The Global Catalogue of Microorganisms (GCM) 10K type strain sequencing project: providing services to taxonomists for standard genome sequencing and annotation.</title>
        <authorList>
            <consortium name="The Broad Institute Genomics Platform"/>
            <consortium name="The Broad Institute Genome Sequencing Center for Infectious Disease"/>
            <person name="Wu L."/>
            <person name="Ma J."/>
        </authorList>
    </citation>
    <scope>NUCLEOTIDE SEQUENCE [LARGE SCALE GENOMIC DNA]</scope>
    <source>
        <strain evidence="2">CCUG 60023</strain>
    </source>
</reference>
<keyword evidence="1" id="KW-0456">Lyase</keyword>
<dbReference type="PANTHER" id="PTHR42905:SF16">
    <property type="entry name" value="CARBOXYPHOSPHONOENOLPYRUVATE PHOSPHONOMUTASE-LIKE PROTEIN (AFU_ORTHOLOGUE AFUA_5G07230)"/>
    <property type="match status" value="1"/>
</dbReference>
<evidence type="ECO:0000313" key="2">
    <source>
        <dbReference type="Proteomes" id="UP001597101"/>
    </source>
</evidence>
<proteinExistence type="predicted"/>
<dbReference type="Proteomes" id="UP001597101">
    <property type="component" value="Unassembled WGS sequence"/>
</dbReference>
<comment type="caution">
    <text evidence="1">The sequence shown here is derived from an EMBL/GenBank/DDBJ whole genome shotgun (WGS) entry which is preliminary data.</text>
</comment>
<evidence type="ECO:0000313" key="1">
    <source>
        <dbReference type="EMBL" id="MFD0916578.1"/>
    </source>
</evidence>
<dbReference type="GO" id="GO:0016829">
    <property type="term" value="F:lyase activity"/>
    <property type="evidence" value="ECO:0007669"/>
    <property type="project" value="UniProtKB-KW"/>
</dbReference>
<accession>A0ABW3FGJ2</accession>
<organism evidence="1 2">
    <name type="scientific">Pseudahrensia aquimaris</name>
    <dbReference type="NCBI Taxonomy" id="744461"/>
    <lineage>
        <taxon>Bacteria</taxon>
        <taxon>Pseudomonadati</taxon>
        <taxon>Pseudomonadota</taxon>
        <taxon>Alphaproteobacteria</taxon>
        <taxon>Hyphomicrobiales</taxon>
        <taxon>Ahrensiaceae</taxon>
        <taxon>Pseudahrensia</taxon>
    </lineage>
</organism>
<dbReference type="EMBL" id="JBHTJV010000009">
    <property type="protein sequence ID" value="MFD0916578.1"/>
    <property type="molecule type" value="Genomic_DNA"/>
</dbReference>
<dbReference type="InterPro" id="IPR040442">
    <property type="entry name" value="Pyrv_kinase-like_dom_sf"/>
</dbReference>
<name>A0ABW3FGJ2_9HYPH</name>
<dbReference type="Pfam" id="PF13714">
    <property type="entry name" value="PEP_mutase"/>
    <property type="match status" value="1"/>
</dbReference>